<dbReference type="GO" id="GO:0004222">
    <property type="term" value="F:metalloendopeptidase activity"/>
    <property type="evidence" value="ECO:0007669"/>
    <property type="project" value="InterPro"/>
</dbReference>
<dbReference type="EMBL" id="MPBG01000005">
    <property type="protein sequence ID" value="RMI88673.1"/>
    <property type="molecule type" value="Genomic_DNA"/>
</dbReference>
<dbReference type="Pfam" id="PF00004">
    <property type="entry name" value="AAA"/>
    <property type="match status" value="1"/>
</dbReference>
<dbReference type="InterPro" id="IPR037219">
    <property type="entry name" value="Peptidase_M41-like"/>
</dbReference>
<name>A0A421NXB4_9MOLU</name>
<gene>
    <name evidence="5" type="primary">ftsH</name>
    <name evidence="5" type="ORF">PSSA1_v1c4020</name>
</gene>
<dbReference type="InterPro" id="IPR000642">
    <property type="entry name" value="Peptidase_M41"/>
</dbReference>
<feature type="transmembrane region" description="Helical" evidence="3">
    <location>
        <begin position="563"/>
        <end position="585"/>
    </location>
</feature>
<sequence>MFFKVKKIISFRNFFFLFFSFLLGSFLLIILWQIKNNSKTKSYFPLSFYQPETCFVNNDKKNQKPPIKKNDVTYNRIEFSVKFDQVSGMKAEKELLQRFIDFFKNPEKYKTHNISIPKGILFYGPPGTGKTFLAQAFAGEANVPFYSFVGTDFLQRIHGDSAKKIKDLFNEATDKEKNPKGSVIFIDEIDSFGATRNEFNPKEKEILIALLAALDGIKTKQNIIDGKPPVVIIAATNRFEILDSALIRPGRFDYLVKIDLPDLNMRQAILKSYAQGKNFNFDFLQLAQETPGMSAAQLKAIIEEAAFLNLTKNPNNQQSPIDMHTIIEAKDNCLLGIRKKDQTYDLETKEIIATHQAAKLIITQIKKSHFLSSVSLIPRESDKFLFLTPQPNSSYLTFQDDLFQRITVLLSGKAAEEVICKKPINETCSDFKEALKIAAELTHFFAYKAVSSKDKEEFQKDILKKCYSDAKALVSLNQDLIKDLAKFLKTQEFIPVEDIRNFLKNKNIQDNSLVIENQDSKNFFTFILTFVLIFLVLTSIIAIIKVIYWFLDVSIFSLLANKYLIFLILNLLSLAIALIMFSSSYQPHNLLLSLFNSDKTYLPVAELFHKIDNYEIKNISYTVKNSWLEGLYHFVKIIDKNGQFFYCKLKPLSQNTFDQKITNLKVKDFTLIEEPHFDWINFFFKLILFLSSFVFLLYGCLNIKRLRKQLKNSKENLFDNQQQKD</sequence>
<proteinExistence type="inferred from homology"/>
<evidence type="ECO:0000313" key="5">
    <source>
        <dbReference type="EMBL" id="RMI88673.1"/>
    </source>
</evidence>
<dbReference type="Pfam" id="PF01434">
    <property type="entry name" value="Peptidase_M41"/>
    <property type="match status" value="1"/>
</dbReference>
<dbReference type="GO" id="GO:0030163">
    <property type="term" value="P:protein catabolic process"/>
    <property type="evidence" value="ECO:0007669"/>
    <property type="project" value="TreeGrafter"/>
</dbReference>
<keyword evidence="6" id="KW-1185">Reference proteome</keyword>
<dbReference type="SUPFAM" id="SSF52540">
    <property type="entry name" value="P-loop containing nucleoside triphosphate hydrolases"/>
    <property type="match status" value="1"/>
</dbReference>
<accession>A0A421NXB4</accession>
<evidence type="ECO:0000313" key="6">
    <source>
        <dbReference type="Proteomes" id="UP000283896"/>
    </source>
</evidence>
<keyword evidence="3" id="KW-0812">Transmembrane</keyword>
<feature type="transmembrane region" description="Helical" evidence="3">
    <location>
        <begin position="679"/>
        <end position="701"/>
    </location>
</feature>
<keyword evidence="2" id="KW-0067">ATP-binding</keyword>
<keyword evidence="3" id="KW-0472">Membrane</keyword>
<dbReference type="InterPro" id="IPR003959">
    <property type="entry name" value="ATPase_AAA_core"/>
</dbReference>
<dbReference type="GO" id="GO:0005524">
    <property type="term" value="F:ATP binding"/>
    <property type="evidence" value="ECO:0007669"/>
    <property type="project" value="UniProtKB-KW"/>
</dbReference>
<evidence type="ECO:0000256" key="1">
    <source>
        <dbReference type="ARBA" id="ARBA00022475"/>
    </source>
</evidence>
<keyword evidence="1" id="KW-1003">Cell membrane</keyword>
<dbReference type="GO" id="GO:0006508">
    <property type="term" value="P:proteolysis"/>
    <property type="evidence" value="ECO:0007669"/>
    <property type="project" value="UniProtKB-KW"/>
</dbReference>
<dbReference type="InterPro" id="IPR003960">
    <property type="entry name" value="ATPase_AAA_CS"/>
</dbReference>
<comment type="similarity">
    <text evidence="2">Belongs to the AAA ATPase family.</text>
</comment>
<protein>
    <submittedName>
        <fullName evidence="5">Cell division protease FtsH</fullName>
    </submittedName>
</protein>
<dbReference type="Proteomes" id="UP000283896">
    <property type="component" value="Unassembled WGS sequence"/>
</dbReference>
<reference evidence="6" key="1">
    <citation type="submission" date="2016-11" db="EMBL/GenBank/DDBJ databases">
        <title>Genome sequence of Candidatus Phytoplasma solani strain SA-1.</title>
        <authorList>
            <person name="Haryono M."/>
            <person name="Samarzija I."/>
            <person name="Seruga Music M."/>
            <person name="Hogenhout S."/>
            <person name="Kuo C.-H."/>
        </authorList>
    </citation>
    <scope>NUCLEOTIDE SEQUENCE [LARGE SCALE GENOMIC DNA]</scope>
    <source>
        <strain evidence="6">SA-1</strain>
    </source>
</reference>
<dbReference type="STRING" id="69896.S284_02160"/>
<dbReference type="PANTHER" id="PTHR23076:SF97">
    <property type="entry name" value="ATP-DEPENDENT ZINC METALLOPROTEASE YME1L1"/>
    <property type="match status" value="1"/>
</dbReference>
<dbReference type="PROSITE" id="PS00674">
    <property type="entry name" value="AAA"/>
    <property type="match status" value="1"/>
</dbReference>
<dbReference type="GO" id="GO:0005886">
    <property type="term" value="C:plasma membrane"/>
    <property type="evidence" value="ECO:0007669"/>
    <property type="project" value="TreeGrafter"/>
</dbReference>
<dbReference type="SMART" id="SM00382">
    <property type="entry name" value="AAA"/>
    <property type="match status" value="1"/>
</dbReference>
<comment type="caution">
    <text evidence="5">The sequence shown here is derived from an EMBL/GenBank/DDBJ whole genome shotgun (WGS) entry which is preliminary data.</text>
</comment>
<dbReference type="Gene3D" id="1.10.8.60">
    <property type="match status" value="1"/>
</dbReference>
<evidence type="ECO:0000256" key="2">
    <source>
        <dbReference type="RuleBase" id="RU003651"/>
    </source>
</evidence>
<dbReference type="GO" id="GO:0051301">
    <property type="term" value="P:cell division"/>
    <property type="evidence" value="ECO:0007669"/>
    <property type="project" value="UniProtKB-KW"/>
</dbReference>
<dbReference type="Gene3D" id="1.20.58.760">
    <property type="entry name" value="Peptidase M41"/>
    <property type="match status" value="1"/>
</dbReference>
<dbReference type="OrthoDB" id="9809379at2"/>
<dbReference type="RefSeq" id="WP_161954765.1">
    <property type="nucleotide sequence ID" value="NZ_MPBG01000005.1"/>
</dbReference>
<feature type="domain" description="AAA+ ATPase" evidence="4">
    <location>
        <begin position="116"/>
        <end position="262"/>
    </location>
</feature>
<organism evidence="5 6">
    <name type="scientific">Candidatus Phytoplasma solani</name>
    <dbReference type="NCBI Taxonomy" id="69896"/>
    <lineage>
        <taxon>Bacteria</taxon>
        <taxon>Bacillati</taxon>
        <taxon>Mycoplasmatota</taxon>
        <taxon>Mollicutes</taxon>
        <taxon>Acholeplasmatales</taxon>
        <taxon>Acholeplasmataceae</taxon>
        <taxon>Candidatus Phytoplasma</taxon>
        <taxon>16SrXII (Stolbur group)</taxon>
    </lineage>
</organism>
<dbReference type="Gene3D" id="3.40.50.300">
    <property type="entry name" value="P-loop containing nucleotide triphosphate hydrolases"/>
    <property type="match status" value="1"/>
</dbReference>
<dbReference type="InterPro" id="IPR027417">
    <property type="entry name" value="P-loop_NTPase"/>
</dbReference>
<evidence type="ECO:0000256" key="3">
    <source>
        <dbReference type="SAM" id="Phobius"/>
    </source>
</evidence>
<dbReference type="PANTHER" id="PTHR23076">
    <property type="entry name" value="METALLOPROTEASE M41 FTSH"/>
    <property type="match status" value="1"/>
</dbReference>
<dbReference type="GO" id="GO:0004176">
    <property type="term" value="F:ATP-dependent peptidase activity"/>
    <property type="evidence" value="ECO:0007669"/>
    <property type="project" value="InterPro"/>
</dbReference>
<feature type="transmembrane region" description="Helical" evidence="3">
    <location>
        <begin position="523"/>
        <end position="551"/>
    </location>
</feature>
<dbReference type="GO" id="GO:0016887">
    <property type="term" value="F:ATP hydrolysis activity"/>
    <property type="evidence" value="ECO:0007669"/>
    <property type="project" value="InterPro"/>
</dbReference>
<keyword evidence="5" id="KW-0132">Cell division</keyword>
<dbReference type="AlphaFoldDB" id="A0A421NXB4"/>
<keyword evidence="5" id="KW-0378">Hydrolase</keyword>
<keyword evidence="5" id="KW-0131">Cell cycle</keyword>
<keyword evidence="5" id="KW-0645">Protease</keyword>
<dbReference type="InterPro" id="IPR003593">
    <property type="entry name" value="AAA+_ATPase"/>
</dbReference>
<keyword evidence="3" id="KW-1133">Transmembrane helix</keyword>
<keyword evidence="2" id="KW-0547">Nucleotide-binding</keyword>
<evidence type="ECO:0000259" key="4">
    <source>
        <dbReference type="SMART" id="SM00382"/>
    </source>
</evidence>
<feature type="transmembrane region" description="Helical" evidence="3">
    <location>
        <begin position="12"/>
        <end position="32"/>
    </location>
</feature>
<dbReference type="SUPFAM" id="SSF140990">
    <property type="entry name" value="FtsH protease domain-like"/>
    <property type="match status" value="1"/>
</dbReference>